<proteinExistence type="predicted"/>
<keyword evidence="2" id="KW-1185">Reference proteome</keyword>
<organism evidence="1 2">
    <name type="scientific">Hyalomma asiaticum</name>
    <name type="common">Tick</name>
    <dbReference type="NCBI Taxonomy" id="266040"/>
    <lineage>
        <taxon>Eukaryota</taxon>
        <taxon>Metazoa</taxon>
        <taxon>Ecdysozoa</taxon>
        <taxon>Arthropoda</taxon>
        <taxon>Chelicerata</taxon>
        <taxon>Arachnida</taxon>
        <taxon>Acari</taxon>
        <taxon>Parasitiformes</taxon>
        <taxon>Ixodida</taxon>
        <taxon>Ixodoidea</taxon>
        <taxon>Ixodidae</taxon>
        <taxon>Hyalomminae</taxon>
        <taxon>Hyalomma</taxon>
    </lineage>
</organism>
<sequence>MLHTAPSRSTDTSSLSSLDTRERKQRPRSYFYKGLKLPSGRLVDIRYRNKYIRKWARKEAVGDPCQICCAVFTILLLLTILYAYMSNQVTPKTSSKMPLDQRVPKGTIPFTRSTEDYDEVFAVEVDVARVDSDMWTRVLWSEDPDSRQRKDIDSHSARQSTCLKSHDWFRTQKCKEGGDFRRR</sequence>
<dbReference type="Proteomes" id="UP000821845">
    <property type="component" value="Chromosome 11"/>
</dbReference>
<accession>A0ACB7T017</accession>
<gene>
    <name evidence="1" type="ORF">HPB50_000567</name>
</gene>
<evidence type="ECO:0000313" key="1">
    <source>
        <dbReference type="EMBL" id="KAH6940546.1"/>
    </source>
</evidence>
<name>A0ACB7T017_HYAAI</name>
<reference evidence="1" key="1">
    <citation type="submission" date="2020-05" db="EMBL/GenBank/DDBJ databases">
        <title>Large-scale comparative analyses of tick genomes elucidate their genetic diversity and vector capacities.</title>
        <authorList>
            <person name="Jia N."/>
            <person name="Wang J."/>
            <person name="Shi W."/>
            <person name="Du L."/>
            <person name="Sun Y."/>
            <person name="Zhan W."/>
            <person name="Jiang J."/>
            <person name="Wang Q."/>
            <person name="Zhang B."/>
            <person name="Ji P."/>
            <person name="Sakyi L.B."/>
            <person name="Cui X."/>
            <person name="Yuan T."/>
            <person name="Jiang B."/>
            <person name="Yang W."/>
            <person name="Lam T.T.-Y."/>
            <person name="Chang Q."/>
            <person name="Ding S."/>
            <person name="Wang X."/>
            <person name="Zhu J."/>
            <person name="Ruan X."/>
            <person name="Zhao L."/>
            <person name="Wei J."/>
            <person name="Que T."/>
            <person name="Du C."/>
            <person name="Cheng J."/>
            <person name="Dai P."/>
            <person name="Han X."/>
            <person name="Huang E."/>
            <person name="Gao Y."/>
            <person name="Liu J."/>
            <person name="Shao H."/>
            <person name="Ye R."/>
            <person name="Li L."/>
            <person name="Wei W."/>
            <person name="Wang X."/>
            <person name="Wang C."/>
            <person name="Yang T."/>
            <person name="Huo Q."/>
            <person name="Li W."/>
            <person name="Guo W."/>
            <person name="Chen H."/>
            <person name="Zhou L."/>
            <person name="Ni X."/>
            <person name="Tian J."/>
            <person name="Zhou Y."/>
            <person name="Sheng Y."/>
            <person name="Liu T."/>
            <person name="Pan Y."/>
            <person name="Xia L."/>
            <person name="Li J."/>
            <person name="Zhao F."/>
            <person name="Cao W."/>
        </authorList>
    </citation>
    <scope>NUCLEOTIDE SEQUENCE</scope>
    <source>
        <strain evidence="1">Hyas-2018</strain>
    </source>
</reference>
<protein>
    <submittedName>
        <fullName evidence="1">Uncharacterized protein</fullName>
    </submittedName>
</protein>
<comment type="caution">
    <text evidence="1">The sequence shown here is derived from an EMBL/GenBank/DDBJ whole genome shotgun (WGS) entry which is preliminary data.</text>
</comment>
<evidence type="ECO:0000313" key="2">
    <source>
        <dbReference type="Proteomes" id="UP000821845"/>
    </source>
</evidence>
<dbReference type="EMBL" id="CM023491">
    <property type="protein sequence ID" value="KAH6940546.1"/>
    <property type="molecule type" value="Genomic_DNA"/>
</dbReference>